<dbReference type="RefSeq" id="WP_163572364.1">
    <property type="nucleotide sequence ID" value="NZ_BAAANY010000009.1"/>
</dbReference>
<reference evidence="2" key="1">
    <citation type="journal article" date="2019" name="Int. J. Syst. Evol. Microbiol.">
        <title>The Global Catalogue of Microorganisms (GCM) 10K type strain sequencing project: providing services to taxonomists for standard genome sequencing and annotation.</title>
        <authorList>
            <consortium name="The Broad Institute Genomics Platform"/>
            <consortium name="The Broad Institute Genome Sequencing Center for Infectious Disease"/>
            <person name="Wu L."/>
            <person name="Ma J."/>
        </authorList>
    </citation>
    <scope>NUCLEOTIDE SEQUENCE [LARGE SCALE GENOMIC DNA]</scope>
    <source>
        <strain evidence="2">JCM 14718</strain>
    </source>
</reference>
<dbReference type="EMBL" id="BAAANY010000009">
    <property type="protein sequence ID" value="GAA1680691.1"/>
    <property type="molecule type" value="Genomic_DNA"/>
</dbReference>
<name>A0ABP4T199_9ACTN</name>
<keyword evidence="2" id="KW-1185">Reference proteome</keyword>
<evidence type="ECO:0000313" key="2">
    <source>
        <dbReference type="Proteomes" id="UP001500618"/>
    </source>
</evidence>
<protein>
    <submittedName>
        <fullName evidence="1">Uncharacterized protein</fullName>
    </submittedName>
</protein>
<dbReference type="Proteomes" id="UP001500618">
    <property type="component" value="Unassembled WGS sequence"/>
</dbReference>
<sequence length="72" mass="8034">MHSRRYLHRCPQGPHQPEGWMMIVTAPSVSAETGTHVHLDGLCADCGSAWPCERSDVSAYQFPMRPKLLEAV</sequence>
<organism evidence="1 2">
    <name type="scientific">Fodinicola feengrottensis</name>
    <dbReference type="NCBI Taxonomy" id="435914"/>
    <lineage>
        <taxon>Bacteria</taxon>
        <taxon>Bacillati</taxon>
        <taxon>Actinomycetota</taxon>
        <taxon>Actinomycetes</taxon>
        <taxon>Mycobacteriales</taxon>
        <taxon>Fodinicola</taxon>
    </lineage>
</organism>
<proteinExistence type="predicted"/>
<comment type="caution">
    <text evidence="1">The sequence shown here is derived from an EMBL/GenBank/DDBJ whole genome shotgun (WGS) entry which is preliminary data.</text>
</comment>
<gene>
    <name evidence="1" type="ORF">GCM10009765_32350</name>
</gene>
<accession>A0ABP4T199</accession>
<evidence type="ECO:0000313" key="1">
    <source>
        <dbReference type="EMBL" id="GAA1680691.1"/>
    </source>
</evidence>